<accession>A0A914DYI4</accession>
<dbReference type="PROSITE" id="PS50041">
    <property type="entry name" value="C_TYPE_LECTIN_2"/>
    <property type="match status" value="2"/>
</dbReference>
<evidence type="ECO:0000259" key="2">
    <source>
        <dbReference type="PROSITE" id="PS50041"/>
    </source>
</evidence>
<dbReference type="InterPro" id="IPR016187">
    <property type="entry name" value="CTDL_fold"/>
</dbReference>
<dbReference type="Gene3D" id="3.10.100.10">
    <property type="entry name" value="Mannose-Binding Protein A, subunit A"/>
    <property type="match status" value="2"/>
</dbReference>
<dbReference type="InterPro" id="IPR018378">
    <property type="entry name" value="C-type_lectin_CS"/>
</dbReference>
<dbReference type="InterPro" id="IPR001304">
    <property type="entry name" value="C-type_lectin-like"/>
</dbReference>
<dbReference type="SUPFAM" id="SSF56436">
    <property type="entry name" value="C-type lectin-like"/>
    <property type="match status" value="2"/>
</dbReference>
<sequence>MDTPMKNWIQAEAYCAGTGGHLASISDAITNSFISKYMKNFTYGNPYWIGGIANSYANKARWEWIDKDGFTYTNWAGGEPYNNSVGNCIMQDPSSSQWYSSDCGYNQMFVCEYTNSSQSCPMPNAVHLTAFGGKCISFTFGPNLLIGFNYSVALATCENYGTTLVSIHSLNENNLYMAYGDVFSNIAGVGAPYYWIGASYSSINGYYVWLDSTPMDFKNFGQNLDSNECIFLSNMWYSTACSVWLDSTPMDFKNFGQNLDSNECIFLSNMWYSTACSTLEIICICEYLF</sequence>
<dbReference type="PANTHER" id="PTHR22803">
    <property type="entry name" value="MANNOSE, PHOSPHOLIPASE, LECTIN RECEPTOR RELATED"/>
    <property type="match status" value="1"/>
</dbReference>
<dbReference type="InterPro" id="IPR016186">
    <property type="entry name" value="C-type_lectin-like/link_sf"/>
</dbReference>
<dbReference type="AlphaFoldDB" id="A0A914DYI4"/>
<dbReference type="InterPro" id="IPR050111">
    <property type="entry name" value="C-type_lectin/snaclec_domain"/>
</dbReference>
<evidence type="ECO:0000256" key="1">
    <source>
        <dbReference type="ARBA" id="ARBA00023157"/>
    </source>
</evidence>
<organism evidence="3 4">
    <name type="scientific">Acrobeloides nanus</name>
    <dbReference type="NCBI Taxonomy" id="290746"/>
    <lineage>
        <taxon>Eukaryota</taxon>
        <taxon>Metazoa</taxon>
        <taxon>Ecdysozoa</taxon>
        <taxon>Nematoda</taxon>
        <taxon>Chromadorea</taxon>
        <taxon>Rhabditida</taxon>
        <taxon>Tylenchina</taxon>
        <taxon>Cephalobomorpha</taxon>
        <taxon>Cephaloboidea</taxon>
        <taxon>Cephalobidae</taxon>
        <taxon>Acrobeloides</taxon>
    </lineage>
</organism>
<name>A0A914DYI4_9BILA</name>
<dbReference type="WBParaSite" id="ACRNAN_scaffold449.g29642.t1">
    <property type="protein sequence ID" value="ACRNAN_scaffold449.g29642.t1"/>
    <property type="gene ID" value="ACRNAN_scaffold449.g29642"/>
</dbReference>
<proteinExistence type="predicted"/>
<evidence type="ECO:0000313" key="3">
    <source>
        <dbReference type="Proteomes" id="UP000887540"/>
    </source>
</evidence>
<reference evidence="4" key="1">
    <citation type="submission" date="2022-11" db="UniProtKB">
        <authorList>
            <consortium name="WormBaseParasite"/>
        </authorList>
    </citation>
    <scope>IDENTIFICATION</scope>
</reference>
<dbReference type="PROSITE" id="PS00615">
    <property type="entry name" value="C_TYPE_LECTIN_1"/>
    <property type="match status" value="1"/>
</dbReference>
<evidence type="ECO:0000313" key="4">
    <source>
        <dbReference type="WBParaSite" id="ACRNAN_scaffold449.g29642.t1"/>
    </source>
</evidence>
<protein>
    <submittedName>
        <fullName evidence="4">C-type lectin domain-containing protein</fullName>
    </submittedName>
</protein>
<dbReference type="CDD" id="cd00037">
    <property type="entry name" value="CLECT"/>
    <property type="match status" value="2"/>
</dbReference>
<feature type="domain" description="C-type lectin" evidence="2">
    <location>
        <begin position="1"/>
        <end position="112"/>
    </location>
</feature>
<dbReference type="SMART" id="SM00034">
    <property type="entry name" value="CLECT"/>
    <property type="match status" value="2"/>
</dbReference>
<keyword evidence="3" id="KW-1185">Reference proteome</keyword>
<dbReference type="Pfam" id="PF00059">
    <property type="entry name" value="Lectin_C"/>
    <property type="match status" value="2"/>
</dbReference>
<feature type="domain" description="C-type lectin" evidence="2">
    <location>
        <begin position="131"/>
        <end position="242"/>
    </location>
</feature>
<keyword evidence="1" id="KW-1015">Disulfide bond</keyword>
<dbReference type="Proteomes" id="UP000887540">
    <property type="component" value="Unplaced"/>
</dbReference>